<dbReference type="HOGENOM" id="CLU_001570_5_1_11"/>
<keyword evidence="4 6" id="KW-0503">Monooxygenase</keyword>
<comment type="caution">
    <text evidence="6">The sequence shown here is derived from an EMBL/GenBank/DDBJ whole genome shotgun (WGS) entry which is preliminary data.</text>
</comment>
<feature type="binding site" description="axial binding residue" evidence="3">
    <location>
        <position position="385"/>
    </location>
    <ligand>
        <name>heme</name>
        <dbReference type="ChEBI" id="CHEBI:30413"/>
    </ligand>
    <ligandPart>
        <name>Fe</name>
        <dbReference type="ChEBI" id="CHEBI:18248"/>
    </ligandPart>
</feature>
<gene>
    <name evidence="6" type="ORF">HMPREF0591_1613</name>
</gene>
<dbReference type="PRINTS" id="PR00385">
    <property type="entry name" value="P450"/>
</dbReference>
<dbReference type="EC" id="1.14.-.-" evidence="6"/>
<evidence type="ECO:0000313" key="7">
    <source>
        <dbReference type="Proteomes" id="UP000003653"/>
    </source>
</evidence>
<evidence type="ECO:0000256" key="1">
    <source>
        <dbReference type="ARBA" id="ARBA00001971"/>
    </source>
</evidence>
<dbReference type="InterPro" id="IPR050121">
    <property type="entry name" value="Cytochrome_P450_monoxygenase"/>
</dbReference>
<dbReference type="Pfam" id="PF00067">
    <property type="entry name" value="p450"/>
    <property type="match status" value="1"/>
</dbReference>
<sequence length="461" mass="50718">MSSTTTAPPAPHVPPGSHWPTFVQGLAFILVRKRLMQLMGKRFGPVYSARLPLFGPAIVISDPALIKQLFQTPATVARGVEPNLDVVLGKGSMFGLQGDTHRRRRKLLVPPFHGNRMRAYESLIEEETRNEIATWPQGAEFPVLPSTMRITLNAILRAVFGAQGAQLDALRELMPKIVTLGSRLALIHPLHHDLGPWSPWGRYLRLRRQFDGIVTNLIAEAESDPDLGERTDVLALMLEARYDDGAAMSHSDIADELLTLLAAGHETTATSLAWAIERLRRHPEVLSRLVDEIDAGQTGLLQATIYEVQRTRPVIDGAARQVIAPAMPLGQWVIPQGYTVLVNISGTHNNDAVFADADRFNPDRFRDGVPDSHSWIPFGGGTRRCLGAAFANMEMNVVLRTVLREYQLVPTTAPAEKWHSRGIAYAPRRGGRALVYRRPNRTGGGQTADPHTPASTTASPT</sequence>
<dbReference type="AlphaFoldDB" id="D5P619"/>
<dbReference type="SUPFAM" id="SSF48264">
    <property type="entry name" value="Cytochrome P450"/>
    <property type="match status" value="1"/>
</dbReference>
<evidence type="ECO:0000256" key="4">
    <source>
        <dbReference type="RuleBase" id="RU000461"/>
    </source>
</evidence>
<dbReference type="InterPro" id="IPR017972">
    <property type="entry name" value="Cyt_P450_CS"/>
</dbReference>
<dbReference type="Gene3D" id="1.10.630.10">
    <property type="entry name" value="Cytochrome P450"/>
    <property type="match status" value="1"/>
</dbReference>
<dbReference type="InterPro" id="IPR036396">
    <property type="entry name" value="Cyt_P450_sf"/>
</dbReference>
<evidence type="ECO:0000256" key="2">
    <source>
        <dbReference type="ARBA" id="ARBA00010617"/>
    </source>
</evidence>
<dbReference type="eggNOG" id="COG2124">
    <property type="taxonomic scope" value="Bacteria"/>
</dbReference>
<reference evidence="6 7" key="1">
    <citation type="submission" date="2010-04" db="EMBL/GenBank/DDBJ databases">
        <authorList>
            <person name="Muzny D."/>
            <person name="Qin X."/>
            <person name="Deng J."/>
            <person name="Jiang H."/>
            <person name="Liu Y."/>
            <person name="Qu J."/>
            <person name="Song X.-Z."/>
            <person name="Zhang L."/>
            <person name="Thornton R."/>
            <person name="Coyle M."/>
            <person name="Francisco L."/>
            <person name="Jackson L."/>
            <person name="Javaid M."/>
            <person name="Korchina V."/>
            <person name="Kovar C."/>
            <person name="Mata R."/>
            <person name="Mathew T."/>
            <person name="Ngo R."/>
            <person name="Nguyen L."/>
            <person name="Nguyen N."/>
            <person name="Okwuonu G."/>
            <person name="Ongeri F."/>
            <person name="Pham C."/>
            <person name="Simmons D."/>
            <person name="Wilczek-Boney K."/>
            <person name="Hale W."/>
            <person name="Jakkamsetti A."/>
            <person name="Pham P."/>
            <person name="Ruth R."/>
            <person name="San Lucas F."/>
            <person name="Warren J."/>
            <person name="Zhang J."/>
            <person name="Zhao Z."/>
            <person name="Zhou C."/>
            <person name="Zhu D."/>
            <person name="Lee S."/>
            <person name="Bess C."/>
            <person name="Blankenburg K."/>
            <person name="Forbes L."/>
            <person name="Fu Q."/>
            <person name="Gubbala S."/>
            <person name="Hirani K."/>
            <person name="Jayaseelan J.C."/>
            <person name="Lara F."/>
            <person name="Munidasa M."/>
            <person name="Palculict T."/>
            <person name="Patil S."/>
            <person name="Pu L.-L."/>
            <person name="Saada N."/>
            <person name="Tang L."/>
            <person name="Weissenberger G."/>
            <person name="Zhu Y."/>
            <person name="Hemphill L."/>
            <person name="Shang Y."/>
            <person name="Youmans B."/>
            <person name="Ayvaz T."/>
            <person name="Ross M."/>
            <person name="Santibanez J."/>
            <person name="Aqrawi P."/>
            <person name="Gross S."/>
            <person name="Joshi V."/>
            <person name="Fowler G."/>
            <person name="Nazareth L."/>
            <person name="Reid J."/>
            <person name="Worley K."/>
            <person name="Petrosino J."/>
            <person name="Highlander S."/>
            <person name="Gibbs R."/>
        </authorList>
    </citation>
    <scope>NUCLEOTIDE SEQUENCE [LARGE SCALE GENOMIC DNA]</scope>
    <source>
        <strain evidence="6 7">ATCC BAA-614</strain>
    </source>
</reference>
<organism evidence="6 7">
    <name type="scientific">Mycobacterium parascrofulaceum ATCC BAA-614</name>
    <dbReference type="NCBI Taxonomy" id="525368"/>
    <lineage>
        <taxon>Bacteria</taxon>
        <taxon>Bacillati</taxon>
        <taxon>Actinomycetota</taxon>
        <taxon>Actinomycetes</taxon>
        <taxon>Mycobacteriales</taxon>
        <taxon>Mycobacteriaceae</taxon>
        <taxon>Mycobacterium</taxon>
        <taxon>Mycobacterium simiae complex</taxon>
    </lineage>
</organism>
<dbReference type="PANTHER" id="PTHR24305:SF166">
    <property type="entry name" value="CYTOCHROME P450 12A4, MITOCHONDRIAL-RELATED"/>
    <property type="match status" value="1"/>
</dbReference>
<keyword evidence="7" id="KW-1185">Reference proteome</keyword>
<dbReference type="GO" id="GO:0020037">
    <property type="term" value="F:heme binding"/>
    <property type="evidence" value="ECO:0007669"/>
    <property type="project" value="InterPro"/>
</dbReference>
<dbReference type="GO" id="GO:0005506">
    <property type="term" value="F:iron ion binding"/>
    <property type="evidence" value="ECO:0007669"/>
    <property type="project" value="InterPro"/>
</dbReference>
<feature type="compositionally biased region" description="Low complexity" evidence="5">
    <location>
        <begin position="447"/>
        <end position="461"/>
    </location>
</feature>
<dbReference type="PRINTS" id="PR00463">
    <property type="entry name" value="EP450I"/>
</dbReference>
<keyword evidence="3 4" id="KW-0408">Iron</keyword>
<name>D5P619_9MYCO</name>
<keyword evidence="3 4" id="KW-0479">Metal-binding</keyword>
<dbReference type="CDD" id="cd11053">
    <property type="entry name" value="CYP110-like"/>
    <property type="match status" value="1"/>
</dbReference>
<dbReference type="GO" id="GO:0004497">
    <property type="term" value="F:monooxygenase activity"/>
    <property type="evidence" value="ECO:0007669"/>
    <property type="project" value="UniProtKB-KW"/>
</dbReference>
<dbReference type="PANTHER" id="PTHR24305">
    <property type="entry name" value="CYTOCHROME P450"/>
    <property type="match status" value="1"/>
</dbReference>
<dbReference type="PROSITE" id="PS00086">
    <property type="entry name" value="CYTOCHROME_P450"/>
    <property type="match status" value="1"/>
</dbReference>
<comment type="cofactor">
    <cofactor evidence="1 3">
        <name>heme</name>
        <dbReference type="ChEBI" id="CHEBI:30413"/>
    </cofactor>
</comment>
<dbReference type="InterPro" id="IPR001128">
    <property type="entry name" value="Cyt_P450"/>
</dbReference>
<comment type="similarity">
    <text evidence="2 4">Belongs to the cytochrome P450 family.</text>
</comment>
<dbReference type="GO" id="GO:0016705">
    <property type="term" value="F:oxidoreductase activity, acting on paired donors, with incorporation or reduction of molecular oxygen"/>
    <property type="evidence" value="ECO:0007669"/>
    <property type="project" value="InterPro"/>
</dbReference>
<feature type="region of interest" description="Disordered" evidence="5">
    <location>
        <begin position="436"/>
        <end position="461"/>
    </location>
</feature>
<keyword evidence="3 4" id="KW-0349">Heme</keyword>
<evidence type="ECO:0000313" key="6">
    <source>
        <dbReference type="EMBL" id="EFG78505.1"/>
    </source>
</evidence>
<evidence type="ECO:0000256" key="3">
    <source>
        <dbReference type="PIRSR" id="PIRSR602401-1"/>
    </source>
</evidence>
<evidence type="ECO:0000256" key="5">
    <source>
        <dbReference type="SAM" id="MobiDB-lite"/>
    </source>
</evidence>
<dbReference type="RefSeq" id="WP_007170634.1">
    <property type="nucleotide sequence ID" value="NZ_GG770556.1"/>
</dbReference>
<protein>
    <submittedName>
        <fullName evidence="6">Unspecific monooxygenase</fullName>
        <ecNumber evidence="6">1.14.-.-</ecNumber>
    </submittedName>
</protein>
<accession>D5P619</accession>
<proteinExistence type="inferred from homology"/>
<dbReference type="EMBL" id="ADNV01000116">
    <property type="protein sequence ID" value="EFG78505.1"/>
    <property type="molecule type" value="Genomic_DNA"/>
</dbReference>
<keyword evidence="4 6" id="KW-0560">Oxidoreductase</keyword>
<dbReference type="InterPro" id="IPR002401">
    <property type="entry name" value="Cyt_P450_E_grp-I"/>
</dbReference>
<dbReference type="Proteomes" id="UP000003653">
    <property type="component" value="Unassembled WGS sequence"/>
</dbReference>